<evidence type="ECO:0000313" key="2">
    <source>
        <dbReference type="RefSeq" id="XP_035303747.1"/>
    </source>
</evidence>
<sequence length="155" mass="16359">MTEPVACAACLFGGGAGPGPQQQPLTAGKGNFQDLTNLLWWCPVPPPVQRPRLYTSLVVEALGRLDSGQQGSTKRLNPRSTLSSSSAWLDHEGRGSCTSWCQLAIQGGHHSAGAGAAGDHRCSCHHCHHHPGPGCSLMTTYSPSPSFLPEWLAAH</sequence>
<reference evidence="1" key="1">
    <citation type="journal article" date="2018" name="Biotechnol. Bioeng.">
        <title>A reference genome of the Chinese hamster based on a hybrid assembly strategy.</title>
        <authorList>
            <person name="Rupp O."/>
            <person name="MacDonald M.L."/>
            <person name="Li S."/>
            <person name="Dhiman H."/>
            <person name="Polson S."/>
            <person name="Griep S."/>
            <person name="Heffner K."/>
            <person name="Hernandez I."/>
            <person name="Brinkrolf K."/>
            <person name="Jadhav V."/>
            <person name="Samoudi M."/>
            <person name="Hao H."/>
            <person name="Kingham B."/>
            <person name="Goesmann A."/>
            <person name="Betenbaugh M.J."/>
            <person name="Lewis N.E."/>
            <person name="Borth N."/>
            <person name="Lee K.H."/>
        </authorList>
    </citation>
    <scope>NUCLEOTIDE SEQUENCE [LARGE SCALE GENOMIC DNA]</scope>
    <source>
        <strain evidence="1">17A/GY</strain>
    </source>
</reference>
<organism evidence="1 2">
    <name type="scientific">Cricetulus griseus</name>
    <name type="common">Chinese hamster</name>
    <name type="synonym">Cricetulus barabensis griseus</name>
    <dbReference type="NCBI Taxonomy" id="10029"/>
    <lineage>
        <taxon>Eukaryota</taxon>
        <taxon>Metazoa</taxon>
        <taxon>Chordata</taxon>
        <taxon>Craniata</taxon>
        <taxon>Vertebrata</taxon>
        <taxon>Euteleostomi</taxon>
        <taxon>Mammalia</taxon>
        <taxon>Eutheria</taxon>
        <taxon>Euarchontoglires</taxon>
        <taxon>Glires</taxon>
        <taxon>Rodentia</taxon>
        <taxon>Myomorpha</taxon>
        <taxon>Muroidea</taxon>
        <taxon>Cricetidae</taxon>
        <taxon>Cricetinae</taxon>
        <taxon>Cricetulus</taxon>
    </lineage>
</organism>
<dbReference type="RefSeq" id="XP_035303747.1">
    <property type="nucleotide sequence ID" value="XM_035447856.1"/>
</dbReference>
<name>A0A9J7H3Y1_CRIGR</name>
<reference evidence="2" key="3">
    <citation type="submission" date="2025-08" db="UniProtKB">
        <authorList>
            <consortium name="RefSeq"/>
        </authorList>
    </citation>
    <scope>IDENTIFICATION</scope>
    <source>
        <strain evidence="2">17A/GY</strain>
        <tissue evidence="2">Liver</tissue>
    </source>
</reference>
<keyword evidence="1" id="KW-1185">Reference proteome</keyword>
<dbReference type="GeneID" id="100773017"/>
<proteinExistence type="predicted"/>
<gene>
    <name evidence="2" type="primary">LOC100773017</name>
</gene>
<dbReference type="KEGG" id="cge:100773017"/>
<accession>A0A9J7H3Y1</accession>
<dbReference type="Proteomes" id="UP001108280">
    <property type="component" value="Chromosome 7"/>
</dbReference>
<evidence type="ECO:0000313" key="1">
    <source>
        <dbReference type="Proteomes" id="UP001108280"/>
    </source>
</evidence>
<dbReference type="AlphaFoldDB" id="A0A9J7H3Y1"/>
<protein>
    <submittedName>
        <fullName evidence="2">Uncharacterized protein LOC100773017 isoform X2</fullName>
    </submittedName>
</protein>
<reference evidence="1" key="2">
    <citation type="journal article" date="2020" name="Biotechnol. Bioeng.">
        <title>Chromosome-scale scaffolds for the Chinese hamster reference genome assembly to facilitate the study of the CHO epigenome.</title>
        <authorList>
            <person name="Hilliard W."/>
            <person name="MacDonald M."/>
            <person name="Lee K.H."/>
        </authorList>
    </citation>
    <scope>NUCLEOTIDE SEQUENCE [LARGE SCALE GENOMIC DNA]</scope>
    <source>
        <strain evidence="1">17A/GY</strain>
    </source>
</reference>